<sequence>MALPREAPVADTCSNRCSATDDLAEVHEADLSGPGWVLLLCQPCAEQPPWSLTEGEWQQFLSKSRR</sequence>
<dbReference type="EMBL" id="CP094298">
    <property type="protein sequence ID" value="UNZ06181.1"/>
    <property type="molecule type" value="Genomic_DNA"/>
</dbReference>
<evidence type="ECO:0000313" key="1">
    <source>
        <dbReference type="EMBL" id="UNZ06181.1"/>
    </source>
</evidence>
<proteinExistence type="predicted"/>
<evidence type="ECO:0000313" key="2">
    <source>
        <dbReference type="Proteomes" id="UP000829494"/>
    </source>
</evidence>
<protein>
    <submittedName>
        <fullName evidence="1">Uncharacterized protein</fullName>
    </submittedName>
</protein>
<keyword evidence="2" id="KW-1185">Reference proteome</keyword>
<organism evidence="1 2">
    <name type="scientific">Streptomyces rimosus subsp. rimosus</name>
    <dbReference type="NCBI Taxonomy" id="132474"/>
    <lineage>
        <taxon>Bacteria</taxon>
        <taxon>Bacillati</taxon>
        <taxon>Actinomycetota</taxon>
        <taxon>Actinomycetes</taxon>
        <taxon>Kitasatosporales</taxon>
        <taxon>Streptomycetaceae</taxon>
        <taxon>Streptomyces</taxon>
    </lineage>
</organism>
<accession>A0ABY3Z8Q8</accession>
<gene>
    <name evidence="1" type="ORF">SRIMR7_28945</name>
</gene>
<name>A0ABY3Z8Q8_STRRM</name>
<dbReference type="Proteomes" id="UP000829494">
    <property type="component" value="Chromosome"/>
</dbReference>
<reference evidence="1 2" key="1">
    <citation type="submission" date="2022-03" db="EMBL/GenBank/DDBJ databases">
        <title>Complete genome of Streptomyces rimosus ssp. rimosus R7 (=ATCC 10970).</title>
        <authorList>
            <person name="Beganovic S."/>
            <person name="Ruckert C."/>
            <person name="Busche T."/>
            <person name="Kalinowski J."/>
            <person name="Wittmann C."/>
        </authorList>
    </citation>
    <scope>NUCLEOTIDE SEQUENCE [LARGE SCALE GENOMIC DNA]</scope>
    <source>
        <strain evidence="1 2">R7</strain>
    </source>
</reference>